<evidence type="ECO:0000313" key="1">
    <source>
        <dbReference type="EMBL" id="KAJ9077997.1"/>
    </source>
</evidence>
<gene>
    <name evidence="1" type="ORF">DSO57_1011286</name>
</gene>
<proteinExistence type="predicted"/>
<protein>
    <submittedName>
        <fullName evidence="1">Uncharacterized protein</fullName>
    </submittedName>
</protein>
<dbReference type="Proteomes" id="UP001165960">
    <property type="component" value="Unassembled WGS sequence"/>
</dbReference>
<reference evidence="1" key="1">
    <citation type="submission" date="2022-04" db="EMBL/GenBank/DDBJ databases">
        <title>Genome of the entomopathogenic fungus Entomophthora muscae.</title>
        <authorList>
            <person name="Elya C."/>
            <person name="Lovett B.R."/>
            <person name="Lee E."/>
            <person name="Macias A.M."/>
            <person name="Hajek A.E."/>
            <person name="De Bivort B.L."/>
            <person name="Kasson M.T."/>
            <person name="De Fine Licht H.H."/>
            <person name="Stajich J.E."/>
        </authorList>
    </citation>
    <scope>NUCLEOTIDE SEQUENCE</scope>
    <source>
        <strain evidence="1">Berkeley</strain>
    </source>
</reference>
<keyword evidence="2" id="KW-1185">Reference proteome</keyword>
<dbReference type="EMBL" id="QTSX02002168">
    <property type="protein sequence ID" value="KAJ9077997.1"/>
    <property type="molecule type" value="Genomic_DNA"/>
</dbReference>
<organism evidence="1 2">
    <name type="scientific">Entomophthora muscae</name>
    <dbReference type="NCBI Taxonomy" id="34485"/>
    <lineage>
        <taxon>Eukaryota</taxon>
        <taxon>Fungi</taxon>
        <taxon>Fungi incertae sedis</taxon>
        <taxon>Zoopagomycota</taxon>
        <taxon>Entomophthoromycotina</taxon>
        <taxon>Entomophthoromycetes</taxon>
        <taxon>Entomophthorales</taxon>
        <taxon>Entomophthoraceae</taxon>
        <taxon>Entomophthora</taxon>
    </lineage>
</organism>
<evidence type="ECO:0000313" key="2">
    <source>
        <dbReference type="Proteomes" id="UP001165960"/>
    </source>
</evidence>
<sequence>MESTKIIIVGAGAVGGLFAFRFSQHPSVEVSLICRSNYEQVNYSGIQIDSEQYGEHIYRPSKMFRSIEEASKSGSIFDFIVITMKNIPELGSIADMIEPLTSKQSTIVLLQNGLGIEKPFFEKFPETPIISGVCMVAVSQFNPGKLIHKKTINLTFGSYPKAKENACKPSMNLFSDIVLKAAIDFQVSTDIELTRWSKLLWNGSFSPICILAGGCDTFYIHEDSDARNLIKNTMLEIKSLAERVLGTEINYGPYSSIDEYIDTTAGVHYKPSLLLDYERKYPLELEVTLGAAIRAAREIDYHVPIITTLYSLLKLSDRKNRGVL</sequence>
<name>A0ACC2TU02_9FUNG</name>
<accession>A0ACC2TU02</accession>
<comment type="caution">
    <text evidence="1">The sequence shown here is derived from an EMBL/GenBank/DDBJ whole genome shotgun (WGS) entry which is preliminary data.</text>
</comment>